<dbReference type="InterPro" id="IPR043047">
    <property type="entry name" value="Hri1_N_sf"/>
</dbReference>
<feature type="region of interest" description="Disordered" evidence="1">
    <location>
        <begin position="1"/>
        <end position="26"/>
    </location>
</feature>
<gene>
    <name evidence="2" type="ORF">EJ06DRAFT_583763</name>
</gene>
<organism evidence="2 3">
    <name type="scientific">Trichodelitschia bisporula</name>
    <dbReference type="NCBI Taxonomy" id="703511"/>
    <lineage>
        <taxon>Eukaryota</taxon>
        <taxon>Fungi</taxon>
        <taxon>Dikarya</taxon>
        <taxon>Ascomycota</taxon>
        <taxon>Pezizomycotina</taxon>
        <taxon>Dothideomycetes</taxon>
        <taxon>Dothideomycetes incertae sedis</taxon>
        <taxon>Phaeotrichales</taxon>
        <taxon>Phaeotrichaceae</taxon>
        <taxon>Trichodelitschia</taxon>
    </lineage>
</organism>
<name>A0A6G1HR33_9PEZI</name>
<dbReference type="Proteomes" id="UP000799640">
    <property type="component" value="Unassembled WGS sequence"/>
</dbReference>
<dbReference type="InterPro" id="IPR031818">
    <property type="entry name" value="Hri1"/>
</dbReference>
<dbReference type="OrthoDB" id="4045395at2759"/>
<dbReference type="CDD" id="cd11693">
    <property type="entry name" value="HRI1_C_like"/>
    <property type="match status" value="1"/>
</dbReference>
<dbReference type="EMBL" id="ML996700">
    <property type="protein sequence ID" value="KAF2398513.1"/>
    <property type="molecule type" value="Genomic_DNA"/>
</dbReference>
<protein>
    <recommendedName>
        <fullName evidence="4">Protein HRI1</fullName>
    </recommendedName>
</protein>
<dbReference type="Gene3D" id="2.40.128.320">
    <property type="entry name" value="Protein HRI1, N-terminal domain"/>
    <property type="match status" value="1"/>
</dbReference>
<dbReference type="Pfam" id="PF16815">
    <property type="entry name" value="HRI1"/>
    <property type="match status" value="1"/>
</dbReference>
<evidence type="ECO:0000313" key="2">
    <source>
        <dbReference type="EMBL" id="KAF2398513.1"/>
    </source>
</evidence>
<feature type="compositionally biased region" description="Polar residues" evidence="1">
    <location>
        <begin position="12"/>
        <end position="26"/>
    </location>
</feature>
<proteinExistence type="predicted"/>
<dbReference type="AlphaFoldDB" id="A0A6G1HR33"/>
<reference evidence="2" key="1">
    <citation type="journal article" date="2020" name="Stud. Mycol.">
        <title>101 Dothideomycetes genomes: a test case for predicting lifestyles and emergence of pathogens.</title>
        <authorList>
            <person name="Haridas S."/>
            <person name="Albert R."/>
            <person name="Binder M."/>
            <person name="Bloem J."/>
            <person name="Labutti K."/>
            <person name="Salamov A."/>
            <person name="Andreopoulos B."/>
            <person name="Baker S."/>
            <person name="Barry K."/>
            <person name="Bills G."/>
            <person name="Bluhm B."/>
            <person name="Cannon C."/>
            <person name="Castanera R."/>
            <person name="Culley D."/>
            <person name="Daum C."/>
            <person name="Ezra D."/>
            <person name="Gonzalez J."/>
            <person name="Henrissat B."/>
            <person name="Kuo A."/>
            <person name="Liang C."/>
            <person name="Lipzen A."/>
            <person name="Lutzoni F."/>
            <person name="Magnuson J."/>
            <person name="Mondo S."/>
            <person name="Nolan M."/>
            <person name="Ohm R."/>
            <person name="Pangilinan J."/>
            <person name="Park H.-J."/>
            <person name="Ramirez L."/>
            <person name="Alfaro M."/>
            <person name="Sun H."/>
            <person name="Tritt A."/>
            <person name="Yoshinaga Y."/>
            <person name="Zwiers L.-H."/>
            <person name="Turgeon B."/>
            <person name="Goodwin S."/>
            <person name="Spatafora J."/>
            <person name="Crous P."/>
            <person name="Grigoriev I."/>
        </authorList>
    </citation>
    <scope>NUCLEOTIDE SEQUENCE</scope>
    <source>
        <strain evidence="2">CBS 262.69</strain>
    </source>
</reference>
<sequence length="240" mass="26600">MASISHRLSIHFSPSNPSTKPTETTSTLVLTSPTGLFVDMRIPLPLPSPSATLHPLPPDMWAFAGCTYRDAPVANGSWACAWSHAIDTLHAPGAPRPKDEGTMFPLLKNRTREVGAMENPDTGRVEEYEEMWEDEELVDVGDGIECAVARWWTGEGWDGEREMKDRLGLVVRVGKWAQGIVRDGEGVWVERWEWADGGWRAVWRGGSGDGKVGVVDVIKLEERGVVEGRDWIVAERIAIE</sequence>
<evidence type="ECO:0008006" key="4">
    <source>
        <dbReference type="Google" id="ProtNLM"/>
    </source>
</evidence>
<accession>A0A6G1HR33</accession>
<keyword evidence="3" id="KW-1185">Reference proteome</keyword>
<evidence type="ECO:0000256" key="1">
    <source>
        <dbReference type="SAM" id="MobiDB-lite"/>
    </source>
</evidence>
<evidence type="ECO:0000313" key="3">
    <source>
        <dbReference type="Proteomes" id="UP000799640"/>
    </source>
</evidence>